<sequence>MDIFREPAKQEEVNKFQEMVGEKSHVDRRNFFFDLLRKMAVDQRTGVIGDIRQFKFMGHMVCFESFLILCNVSKNFVRGMLQAIKGGATTTPPDGRSLREVRAKPQVASVNSWLEWAYENLAEPLAETKLEEDESQTDHGAEPVTDEFFEWVLGVGHAPGAADFQEGRPQRWLPHCKPADLYQQYLAQFTSTEEQKEPASQTVFYSVFKEWRGILRVRRSNQHAKCDDCVKYKLHRQKASTEATRDDIQSAYMEHLKGVWADRAVASHYADYSVWSTSPETSLPFEKRVLFIALDGMDECKYKLPRHTTLTKQWEAMWRPTLHNVLVVTYGLAESFWLGDCNLKKDSNNQCTILCHTLDKITEMLLMRGLPLPPSLIIQADNTCRENRNQYLCLWASHLVSAKVFKSVSFAYFRTGHTHNQVDQKFQQVSHHLQAVKVIETPKDFVREMEARVPPTAGRVLTVDLLPSTWSFQAWLADLEVSLSGIAISAAQRSVNHAFRIIRRGDLRFYEGHEKWQVDQDIPEDLRSDDDAVCLMKQYLSSSRLSQQPLLILPAVNLQKLKSSKPTTPLRTKCFSAETLKEFRKTANKIEQSPFELDEGSNYLRCLCDRSERDEHPQPHPLKIYELREDPFQNQTGIAELDNAESVPFADFAPGTPRRVEVHQSRPIFPKENALPPPGPGRPLPSEEDETLAALGPAVRVAAPTPKGKAAAVKAAARKAAAKKQAVPKAPNAKAAKTSKGKSLDQGAPKRSAAAEKGLFGPGPKAKSKAKAKAAPAQKSSASQVAANKRVYSTRPGYHGCSKCRQHGCSKCKVSPLAAGGA</sequence>
<protein>
    <recommendedName>
        <fullName evidence="2">DUF7869 domain-containing protein</fullName>
    </recommendedName>
</protein>
<evidence type="ECO:0000256" key="1">
    <source>
        <dbReference type="SAM" id="MobiDB-lite"/>
    </source>
</evidence>
<dbReference type="PANTHER" id="PTHR33153:SF3">
    <property type="entry name" value="TRAFFICKING PROTEIN PARTICLE COMPLEX SUBUNIT 11 DOMAIN-CONTAINING PROTEIN"/>
    <property type="match status" value="1"/>
</dbReference>
<evidence type="ECO:0000259" key="2">
    <source>
        <dbReference type="Pfam" id="PF25273"/>
    </source>
</evidence>
<reference evidence="3 4" key="1">
    <citation type="submission" date="2024-02" db="EMBL/GenBank/DDBJ databases">
        <authorList>
            <person name="Chen Y."/>
            <person name="Shah S."/>
            <person name="Dougan E. K."/>
            <person name="Thang M."/>
            <person name="Chan C."/>
        </authorList>
    </citation>
    <scope>NUCLEOTIDE SEQUENCE [LARGE SCALE GENOMIC DNA]</scope>
</reference>
<gene>
    <name evidence="3" type="ORF">CCMP2556_LOCUS44932</name>
</gene>
<dbReference type="EMBL" id="CAXAMN010025299">
    <property type="protein sequence ID" value="CAK9094171.1"/>
    <property type="molecule type" value="Genomic_DNA"/>
</dbReference>
<feature type="compositionally biased region" description="Low complexity" evidence="1">
    <location>
        <begin position="723"/>
        <end position="736"/>
    </location>
</feature>
<accession>A0ABP0R0V3</accession>
<dbReference type="Proteomes" id="UP001642484">
    <property type="component" value="Unassembled WGS sequence"/>
</dbReference>
<feature type="region of interest" description="Disordered" evidence="1">
    <location>
        <begin position="722"/>
        <end position="822"/>
    </location>
</feature>
<evidence type="ECO:0000313" key="3">
    <source>
        <dbReference type="EMBL" id="CAK9094171.1"/>
    </source>
</evidence>
<organism evidence="3 4">
    <name type="scientific">Durusdinium trenchii</name>
    <dbReference type="NCBI Taxonomy" id="1381693"/>
    <lineage>
        <taxon>Eukaryota</taxon>
        <taxon>Sar</taxon>
        <taxon>Alveolata</taxon>
        <taxon>Dinophyceae</taxon>
        <taxon>Suessiales</taxon>
        <taxon>Symbiodiniaceae</taxon>
        <taxon>Durusdinium</taxon>
    </lineage>
</organism>
<evidence type="ECO:0000313" key="4">
    <source>
        <dbReference type="Proteomes" id="UP001642484"/>
    </source>
</evidence>
<keyword evidence="4" id="KW-1185">Reference proteome</keyword>
<proteinExistence type="predicted"/>
<dbReference type="Pfam" id="PF25273">
    <property type="entry name" value="DUF7869"/>
    <property type="match status" value="1"/>
</dbReference>
<feature type="compositionally biased region" description="Low complexity" evidence="1">
    <location>
        <begin position="773"/>
        <end position="787"/>
    </location>
</feature>
<feature type="region of interest" description="Disordered" evidence="1">
    <location>
        <begin position="666"/>
        <end position="689"/>
    </location>
</feature>
<dbReference type="InterPro" id="IPR057191">
    <property type="entry name" value="DUF7869"/>
</dbReference>
<dbReference type="PANTHER" id="PTHR33153">
    <property type="entry name" value="MYND-TYPE DOMAIN-CONTAINING PROTEIN"/>
    <property type="match status" value="1"/>
</dbReference>
<comment type="caution">
    <text evidence="3">The sequence shown here is derived from an EMBL/GenBank/DDBJ whole genome shotgun (WGS) entry which is preliminary data.</text>
</comment>
<name>A0ABP0R0V3_9DINO</name>
<feature type="domain" description="DUF7869" evidence="2">
    <location>
        <begin position="330"/>
        <end position="485"/>
    </location>
</feature>